<dbReference type="EMBL" id="JAPUUL010000043">
    <property type="protein sequence ID" value="KAJ8133117.1"/>
    <property type="molecule type" value="Genomic_DNA"/>
</dbReference>
<comment type="caution">
    <text evidence="1">The sequence shown here is derived from an EMBL/GenBank/DDBJ whole genome shotgun (WGS) entry which is preliminary data.</text>
</comment>
<protein>
    <submittedName>
        <fullName evidence="1">Uncharacterized protein</fullName>
    </submittedName>
</protein>
<sequence>MRRVYSLPESMLDMHQTEDEAIQLRWTFPDRYIRDERLEINVIQKQLTRNLPNLTPRIAAELGLGFKRAWGDVGAGWTRVKLWDSCMDIISSAANSAFCGDMLCRDLVFLKRMKHHTMAMFAGALIISCVPGSLKPFCGILVSWTCQLLSHRAMQRCMPFILDRLSHMKRRMSDPSYAWVPPDDGLQWIIEECYSSSNPEQLDPNRVWQRLLIMNDVSLLTTSFTVQNFILDLFTTDPSAGYVEILRKECAEALALSSGQWDAKSVGRLRLVDSALRESMRVSPVGPFMLPRTVMDPGGIKLDGCDTPAPPGTVFVLPVENMHFDERVYSNARCYNPFRFAHPEKHVDDKNTAAKQKLAVTLDESFFAFGTGRHACPGRFFAIVEIKIFIANMLLNYEVEYLDAKPPPRRVLWMKYPSSARALQRRKAMAYNGLYSSSGNNDIYSLRGYYVALGIKPSKPPKPPEPPELINPGSSAMATDSEPSSLDSTANAAAPEPPRPRIPALAVQVRFWGIFCALCLLAFISALDVAVITTALPTVTAEPLFGQLADAVGRRWPIVVSTALFAIGSGIAGGARNSAMLIAGRTVQGAGAGGIYVLLDIVCCDLVPMRERGKYLGLLFSWSGVAAALGPPVGGALAQSNWRWIFYLNIPICGVAVVVLLLFMHVGTGPASTHNRSTNTDEETKATHTGQAQVFSRLSRLDYLGSLIFIPSLVSLLIGLVMGGSDRDHPWSSWRIIVPIILGGVGWIVFHVQQFFTEKPSVPPRLFSNRTSAVGFVLSFTSSFVVQAISYFFAVYLQAVKGTTVLESGTFFLPFAIGLLATAVVSGILLSHFGAYRPLHAVSFALSALGFGLLAGLLDADTSKAVWVILELITAAGLGLIMSVLLPAIMAGLPESDVASSSATYSFIRTFGYIWGVTIPGIIFNAVFDSNIDHISDPSLREQLRGGAAYAFASRAHSLKSSIEASVWSQVTDVYTWSLRAIWWVCFGISVFSFLIVGIEKNLELRTDLDTDYGLQKDGNKPQGIEEAEKARRNEQL</sequence>
<organism evidence="1 2">
    <name type="scientific">Lasiodiplodia mahajangana</name>
    <dbReference type="NCBI Taxonomy" id="1108764"/>
    <lineage>
        <taxon>Eukaryota</taxon>
        <taxon>Fungi</taxon>
        <taxon>Dikarya</taxon>
        <taxon>Ascomycota</taxon>
        <taxon>Pezizomycotina</taxon>
        <taxon>Dothideomycetes</taxon>
        <taxon>Dothideomycetes incertae sedis</taxon>
        <taxon>Botryosphaeriales</taxon>
        <taxon>Botryosphaeriaceae</taxon>
        <taxon>Lasiodiplodia</taxon>
    </lineage>
</organism>
<proteinExistence type="predicted"/>
<keyword evidence="2" id="KW-1185">Reference proteome</keyword>
<evidence type="ECO:0000313" key="2">
    <source>
        <dbReference type="Proteomes" id="UP001153332"/>
    </source>
</evidence>
<dbReference type="Proteomes" id="UP001153332">
    <property type="component" value="Unassembled WGS sequence"/>
</dbReference>
<gene>
    <name evidence="1" type="ORF">O1611_g505</name>
</gene>
<evidence type="ECO:0000313" key="1">
    <source>
        <dbReference type="EMBL" id="KAJ8133117.1"/>
    </source>
</evidence>
<name>A0ACC2K012_9PEZI</name>
<reference evidence="1" key="1">
    <citation type="submission" date="2022-12" db="EMBL/GenBank/DDBJ databases">
        <title>Genome Sequence of Lasiodiplodia mahajangana.</title>
        <authorList>
            <person name="Buettner E."/>
        </authorList>
    </citation>
    <scope>NUCLEOTIDE SEQUENCE</scope>
    <source>
        <strain evidence="1">VT137</strain>
    </source>
</reference>
<accession>A0ACC2K012</accession>